<evidence type="ECO:0000313" key="5">
    <source>
        <dbReference type="Proteomes" id="UP000823963"/>
    </source>
</evidence>
<evidence type="ECO:0000256" key="1">
    <source>
        <dbReference type="SAM" id="Coils"/>
    </source>
</evidence>
<comment type="caution">
    <text evidence="4">The sequence shown here is derived from an EMBL/GenBank/DDBJ whole genome shotgun (WGS) entry which is preliminary data.</text>
</comment>
<dbReference type="AlphaFoldDB" id="A0A9D2A9Y0"/>
<dbReference type="Proteomes" id="UP000823963">
    <property type="component" value="Unassembled WGS sequence"/>
</dbReference>
<dbReference type="Gene3D" id="3.30.565.10">
    <property type="entry name" value="Histidine kinase-like ATPase, C-terminal domain"/>
    <property type="match status" value="1"/>
</dbReference>
<protein>
    <submittedName>
        <fullName evidence="4">GHKL domain-containing protein</fullName>
    </submittedName>
</protein>
<keyword evidence="2" id="KW-1133">Transmembrane helix</keyword>
<name>A0A9D2A9Y0_9LACO</name>
<evidence type="ECO:0000313" key="4">
    <source>
        <dbReference type="EMBL" id="HIX01781.1"/>
    </source>
</evidence>
<organism evidence="4 5">
    <name type="scientific">Candidatus Ligilactobacillus excrementigallinarum</name>
    <dbReference type="NCBI Taxonomy" id="2838641"/>
    <lineage>
        <taxon>Bacteria</taxon>
        <taxon>Bacillati</taxon>
        <taxon>Bacillota</taxon>
        <taxon>Bacilli</taxon>
        <taxon>Lactobacillales</taxon>
        <taxon>Lactobacillaceae</taxon>
        <taxon>Ligilactobacillus</taxon>
    </lineage>
</organism>
<proteinExistence type="predicted"/>
<keyword evidence="2" id="KW-0472">Membrane</keyword>
<accession>A0A9D2A9Y0</accession>
<dbReference type="PANTHER" id="PTHR40448:SF1">
    <property type="entry name" value="TWO-COMPONENT SENSOR HISTIDINE KINASE"/>
    <property type="match status" value="1"/>
</dbReference>
<feature type="transmembrane region" description="Helical" evidence="2">
    <location>
        <begin position="6"/>
        <end position="26"/>
    </location>
</feature>
<feature type="transmembrane region" description="Helical" evidence="2">
    <location>
        <begin position="169"/>
        <end position="186"/>
    </location>
</feature>
<keyword evidence="2" id="KW-0812">Transmembrane</keyword>
<dbReference type="GO" id="GO:0042802">
    <property type="term" value="F:identical protein binding"/>
    <property type="evidence" value="ECO:0007669"/>
    <property type="project" value="TreeGrafter"/>
</dbReference>
<gene>
    <name evidence="4" type="ORF">H9861_03405</name>
</gene>
<keyword evidence="1" id="KW-0175">Coiled coil</keyword>
<reference evidence="4" key="1">
    <citation type="journal article" date="2021" name="PeerJ">
        <title>Extensive microbial diversity within the chicken gut microbiome revealed by metagenomics and culture.</title>
        <authorList>
            <person name="Gilroy R."/>
            <person name="Ravi A."/>
            <person name="Getino M."/>
            <person name="Pursley I."/>
            <person name="Horton D.L."/>
            <person name="Alikhan N.F."/>
            <person name="Baker D."/>
            <person name="Gharbi K."/>
            <person name="Hall N."/>
            <person name="Watson M."/>
            <person name="Adriaenssens E.M."/>
            <person name="Foster-Nyarko E."/>
            <person name="Jarju S."/>
            <person name="Secka A."/>
            <person name="Antonio M."/>
            <person name="Oren A."/>
            <person name="Chaudhuri R.R."/>
            <person name="La Ragione R."/>
            <person name="Hildebrand F."/>
            <person name="Pallen M.J."/>
        </authorList>
    </citation>
    <scope>NUCLEOTIDE SEQUENCE</scope>
    <source>
        <strain evidence="4">6627</strain>
    </source>
</reference>
<feature type="transmembrane region" description="Helical" evidence="2">
    <location>
        <begin position="95"/>
        <end position="115"/>
    </location>
</feature>
<feature type="coiled-coil region" evidence="1">
    <location>
        <begin position="229"/>
        <end position="266"/>
    </location>
</feature>
<dbReference type="InterPro" id="IPR032834">
    <property type="entry name" value="NatK-like_C"/>
</dbReference>
<reference evidence="4" key="2">
    <citation type="submission" date="2021-04" db="EMBL/GenBank/DDBJ databases">
        <authorList>
            <person name="Gilroy R."/>
        </authorList>
    </citation>
    <scope>NUCLEOTIDE SEQUENCE</scope>
    <source>
        <strain evidence="4">6627</strain>
    </source>
</reference>
<dbReference type="Pfam" id="PF14501">
    <property type="entry name" value="HATPase_c_5"/>
    <property type="match status" value="1"/>
</dbReference>
<evidence type="ECO:0000259" key="3">
    <source>
        <dbReference type="Pfam" id="PF14501"/>
    </source>
</evidence>
<dbReference type="EMBL" id="DXFP01000026">
    <property type="protein sequence ID" value="HIX01781.1"/>
    <property type="molecule type" value="Genomic_DNA"/>
</dbReference>
<dbReference type="PANTHER" id="PTHR40448">
    <property type="entry name" value="TWO-COMPONENT SENSOR HISTIDINE KINASE"/>
    <property type="match status" value="1"/>
</dbReference>
<dbReference type="InterPro" id="IPR036890">
    <property type="entry name" value="HATPase_C_sf"/>
</dbReference>
<evidence type="ECO:0000256" key="2">
    <source>
        <dbReference type="SAM" id="Phobius"/>
    </source>
</evidence>
<feature type="transmembrane region" description="Helical" evidence="2">
    <location>
        <begin position="127"/>
        <end position="149"/>
    </location>
</feature>
<feature type="domain" description="Sensor histidine kinase NatK-like C-terminal" evidence="3">
    <location>
        <begin position="346"/>
        <end position="445"/>
    </location>
</feature>
<dbReference type="SUPFAM" id="SSF55874">
    <property type="entry name" value="ATPase domain of HSP90 chaperone/DNA topoisomerase II/histidine kinase"/>
    <property type="match status" value="1"/>
</dbReference>
<sequence>MYYITPAAMLTSMLIMTLGFYLYELVLIQRRTSCKQKWLLLVAIIISYLLYFLADFFRAPCSPETSMNIIAMLVVYWIMRSKVTSKEERSRIKVRVLLGFALWRTMILLGILVQFEVFKDTSEVKGIPFVLTVHLIEMLFVSFITALYFKFKISNKLDLINQKWLIRILMVYDCTFILVITLLSNVNPDTLSVTKRLNQNFLLLIILEMAIAIGVYFISRKVQKQKYEKALMKQELTNLKRYTDNLEKEQRQLRKFKHDYQNLILSLEEIVREEHSTKLPQYIEAFKNYVDQNFNESKIFLLNDFDNIKNPYLKSVVINQVFQSRERGIDVHFECHKIVPAEIGIESFDIVRLMGILLDNAREAALETEAKKINLMLYYHENHLEIQIENTTNKENMSQIEREGYTTKKNHMGFGLVNVKDIQRKYDNLLISYAMNDGWFVVKIYV</sequence>
<feature type="transmembrane region" description="Helical" evidence="2">
    <location>
        <begin position="66"/>
        <end position="83"/>
    </location>
</feature>
<feature type="transmembrane region" description="Helical" evidence="2">
    <location>
        <begin position="38"/>
        <end position="54"/>
    </location>
</feature>
<feature type="transmembrane region" description="Helical" evidence="2">
    <location>
        <begin position="201"/>
        <end position="219"/>
    </location>
</feature>